<keyword evidence="8" id="KW-0967">Endosome</keyword>
<dbReference type="Proteomes" id="UP000054251">
    <property type="component" value="Unassembled WGS sequence"/>
</dbReference>
<keyword evidence="7" id="KW-0813">Transport</keyword>
<keyword evidence="16" id="KW-1185">Reference proteome</keyword>
<dbReference type="PANTHER" id="PTHR45929:SF3">
    <property type="entry name" value="JAK PATHWAY SIGNAL TRANSDUCTION ADAPTOR MOLECULE"/>
    <property type="match status" value="1"/>
</dbReference>
<dbReference type="GO" id="GO:0010008">
    <property type="term" value="C:endosome membrane"/>
    <property type="evidence" value="ECO:0007669"/>
    <property type="project" value="UniProtKB-SubCell"/>
</dbReference>
<dbReference type="Gene3D" id="1.20.5.1940">
    <property type="match status" value="1"/>
</dbReference>
<feature type="region of interest" description="Disordered" evidence="12">
    <location>
        <begin position="154"/>
        <end position="180"/>
    </location>
</feature>
<dbReference type="PROSITE" id="PS50002">
    <property type="entry name" value="SH3"/>
    <property type="match status" value="1"/>
</dbReference>
<evidence type="ECO:0000256" key="9">
    <source>
        <dbReference type="ARBA" id="ARBA00022927"/>
    </source>
</evidence>
<evidence type="ECO:0000256" key="12">
    <source>
        <dbReference type="SAM" id="MobiDB-lite"/>
    </source>
</evidence>
<proteinExistence type="inferred from homology"/>
<dbReference type="PROSITE" id="PS50330">
    <property type="entry name" value="UIM"/>
    <property type="match status" value="1"/>
</dbReference>
<feature type="compositionally biased region" description="Low complexity" evidence="12">
    <location>
        <begin position="492"/>
        <end position="502"/>
    </location>
</feature>
<comment type="subcellular location">
    <subcellularLocation>
        <location evidence="2">Endosome membrane</location>
        <topology evidence="2">Peripheral membrane protein</topology>
        <orientation evidence="2">Cytoplasmic side</orientation>
    </subcellularLocation>
</comment>
<evidence type="ECO:0000313" key="15">
    <source>
        <dbReference type="EMBL" id="KSA03093.1"/>
    </source>
</evidence>
<dbReference type="InterPro" id="IPR003903">
    <property type="entry name" value="UIM_dom"/>
</dbReference>
<dbReference type="Pfam" id="PF00790">
    <property type="entry name" value="VHS"/>
    <property type="match status" value="1"/>
</dbReference>
<protein>
    <recommendedName>
        <fullName evidence="4">Class E vacuolar protein-sorting machinery protein HSE1</fullName>
    </recommendedName>
    <alternativeName>
        <fullName evidence="5">Class E vacuolar protein-sorting machinery protein hse1</fullName>
    </alternativeName>
</protein>
<keyword evidence="10" id="KW-0472">Membrane</keyword>
<evidence type="ECO:0000256" key="7">
    <source>
        <dbReference type="ARBA" id="ARBA00022448"/>
    </source>
</evidence>
<feature type="compositionally biased region" description="Polar residues" evidence="12">
    <location>
        <begin position="425"/>
        <end position="491"/>
    </location>
</feature>
<feature type="domain" description="VHS" evidence="14">
    <location>
        <begin position="22"/>
        <end position="153"/>
    </location>
</feature>
<reference evidence="15 16" key="1">
    <citation type="submission" date="2015-11" db="EMBL/GenBank/DDBJ databases">
        <title>The genome of Debaryomyces fabryi.</title>
        <authorList>
            <person name="Tafer H."/>
            <person name="Lopandic K."/>
        </authorList>
    </citation>
    <scope>NUCLEOTIDE SEQUENCE [LARGE SCALE GENOMIC DNA]</scope>
    <source>
        <strain evidence="15 16">CBS 789</strain>
    </source>
</reference>
<dbReference type="GO" id="GO:0035091">
    <property type="term" value="F:phosphatidylinositol binding"/>
    <property type="evidence" value="ECO:0007669"/>
    <property type="project" value="InterPro"/>
</dbReference>
<evidence type="ECO:0000256" key="6">
    <source>
        <dbReference type="ARBA" id="ARBA00022443"/>
    </source>
</evidence>
<dbReference type="GeneID" id="26838115"/>
<feature type="region of interest" description="Disordered" evidence="12">
    <location>
        <begin position="409"/>
        <end position="502"/>
    </location>
</feature>
<evidence type="ECO:0000313" key="16">
    <source>
        <dbReference type="Proteomes" id="UP000054251"/>
    </source>
</evidence>
<accession>A0A0V1Q4A7</accession>
<feature type="compositionally biased region" description="Polar residues" evidence="12">
    <location>
        <begin position="211"/>
        <end position="248"/>
    </location>
</feature>
<keyword evidence="9" id="KW-0653">Protein transport</keyword>
<evidence type="ECO:0000256" key="3">
    <source>
        <dbReference type="ARBA" id="ARBA00009666"/>
    </source>
</evidence>
<dbReference type="InterPro" id="IPR002014">
    <property type="entry name" value="VHS_dom"/>
</dbReference>
<evidence type="ECO:0000256" key="2">
    <source>
        <dbReference type="ARBA" id="ARBA00004125"/>
    </source>
</evidence>
<sequence length="502" mass="56895">MFGGRQSSNKTEDSLEQLIKRATDETLTSDNWQYILDVCDNISSNPEEGTKQGIKVISQRLASKDANIILRTLSLLVAMAENCGSRMRQEIATTSFVQESLLKKFTDRRLHKTVKIRVAEVIKQLHESFKTDPSLKPMTDAYNRLVNDYSQYLAETADGPAKPAKKERSRHDKKKEEDELQRVLKLSLQEYEREQTVKRNYLNNKPLPEAQNKSSDQPQLHFQQPLQNQPMHSTPTGQQSTQSPVESQTIATVSKVRALYDLISYEPDELSFRKGDIITVIESVYRDWWRGSLANGKTGIFPLNYVTPVVTKTPQELAQELEEENKVLSVDLKKIDKLLALLSSNPETIDEDEITRLYGEIIPLRTSLGKFIDKYNVRKEELLVLNSQLNSEVKLYNDLMDNSITHRAGHQSSGVSMAPYPTGVASPTHNNFSQANPSMLHQQPTSSGFGNARVNSSNEYFHSQQVPTTSFNHQSQAPQLSGPRRNNTEFLNINNFPNVNNI</sequence>
<dbReference type="AlphaFoldDB" id="A0A0V1Q4A7"/>
<dbReference type="GO" id="GO:0043130">
    <property type="term" value="F:ubiquitin binding"/>
    <property type="evidence" value="ECO:0007669"/>
    <property type="project" value="InterPro"/>
</dbReference>
<dbReference type="Pfam" id="PF03127">
    <property type="entry name" value="GAT"/>
    <property type="match status" value="1"/>
</dbReference>
<dbReference type="PANTHER" id="PTHR45929">
    <property type="entry name" value="JAK PATHWAY SIGNAL TRANSDUCTION ADAPTOR MOLECULE"/>
    <property type="match status" value="1"/>
</dbReference>
<dbReference type="InterPro" id="IPR008942">
    <property type="entry name" value="ENTH_VHS"/>
</dbReference>
<evidence type="ECO:0000256" key="8">
    <source>
        <dbReference type="ARBA" id="ARBA00022753"/>
    </source>
</evidence>
<dbReference type="GO" id="GO:0043328">
    <property type="term" value="P:protein transport to vacuole involved in ubiquitin-dependent protein catabolic process via the multivesicular body sorting pathway"/>
    <property type="evidence" value="ECO:0007669"/>
    <property type="project" value="TreeGrafter"/>
</dbReference>
<dbReference type="Gene3D" id="2.30.30.40">
    <property type="entry name" value="SH3 Domains"/>
    <property type="match status" value="1"/>
</dbReference>
<evidence type="ECO:0000259" key="14">
    <source>
        <dbReference type="PROSITE" id="PS50179"/>
    </source>
</evidence>
<dbReference type="EMBL" id="LMYN01000014">
    <property type="protein sequence ID" value="KSA03093.1"/>
    <property type="molecule type" value="Genomic_DNA"/>
</dbReference>
<evidence type="ECO:0000256" key="4">
    <source>
        <dbReference type="ARBA" id="ARBA00017923"/>
    </source>
</evidence>
<dbReference type="InterPro" id="IPR036028">
    <property type="entry name" value="SH3-like_dom_sf"/>
</dbReference>
<dbReference type="CDD" id="cd16978">
    <property type="entry name" value="VHS_HSE1"/>
    <property type="match status" value="1"/>
</dbReference>
<dbReference type="SUPFAM" id="SSF50044">
    <property type="entry name" value="SH3-domain"/>
    <property type="match status" value="1"/>
</dbReference>
<dbReference type="RefSeq" id="XP_015469195.1">
    <property type="nucleotide sequence ID" value="XM_015609936.1"/>
</dbReference>
<dbReference type="CDD" id="cd11805">
    <property type="entry name" value="SH3_GRB2_like_C"/>
    <property type="match status" value="1"/>
</dbReference>
<dbReference type="FunFam" id="2.30.30.40:FF:000072">
    <property type="entry name" value="Unconventional Myosin IB"/>
    <property type="match status" value="1"/>
</dbReference>
<organism evidence="15 16">
    <name type="scientific">Debaryomyces fabryi</name>
    <dbReference type="NCBI Taxonomy" id="58627"/>
    <lineage>
        <taxon>Eukaryota</taxon>
        <taxon>Fungi</taxon>
        <taxon>Dikarya</taxon>
        <taxon>Ascomycota</taxon>
        <taxon>Saccharomycotina</taxon>
        <taxon>Pichiomycetes</taxon>
        <taxon>Debaryomycetaceae</taxon>
        <taxon>Debaryomyces</taxon>
    </lineage>
</organism>
<dbReference type="SMART" id="SM00326">
    <property type="entry name" value="SH3"/>
    <property type="match status" value="1"/>
</dbReference>
<name>A0A0V1Q4A7_9ASCO</name>
<feature type="domain" description="SH3" evidence="13">
    <location>
        <begin position="251"/>
        <end position="311"/>
    </location>
</feature>
<dbReference type="InterPro" id="IPR050670">
    <property type="entry name" value="STAM"/>
</dbReference>
<dbReference type="SUPFAM" id="SSF48464">
    <property type="entry name" value="ENTH/VHS domain"/>
    <property type="match status" value="1"/>
</dbReference>
<dbReference type="PROSITE" id="PS50179">
    <property type="entry name" value="VHS"/>
    <property type="match status" value="1"/>
</dbReference>
<dbReference type="PRINTS" id="PR00452">
    <property type="entry name" value="SH3DOMAIN"/>
</dbReference>
<feature type="region of interest" description="Disordered" evidence="12">
    <location>
        <begin position="199"/>
        <end position="248"/>
    </location>
</feature>
<comment type="similarity">
    <text evidence="3">Belongs to the STAM family.</text>
</comment>
<keyword evidence="6 11" id="KW-0728">SH3 domain</keyword>
<dbReference type="Gene3D" id="1.25.40.90">
    <property type="match status" value="1"/>
</dbReference>
<comment type="caution">
    <text evidence="15">The sequence shown here is derived from an EMBL/GenBank/DDBJ whole genome shotgun (WGS) entry which is preliminary data.</text>
</comment>
<dbReference type="InterPro" id="IPR004152">
    <property type="entry name" value="GAT_dom"/>
</dbReference>
<dbReference type="OrthoDB" id="10255964at2759"/>
<evidence type="ECO:0000256" key="1">
    <source>
        <dbReference type="ARBA" id="ARBA00002654"/>
    </source>
</evidence>
<evidence type="ECO:0000256" key="11">
    <source>
        <dbReference type="PROSITE-ProRule" id="PRU00192"/>
    </source>
</evidence>
<dbReference type="Pfam" id="PF00018">
    <property type="entry name" value="SH3_1"/>
    <property type="match status" value="1"/>
</dbReference>
<gene>
    <name evidence="15" type="ORF">AC631_01106</name>
</gene>
<dbReference type="SMART" id="SM00288">
    <property type="entry name" value="VHS"/>
    <property type="match status" value="1"/>
</dbReference>
<evidence type="ECO:0000259" key="13">
    <source>
        <dbReference type="PROSITE" id="PS50002"/>
    </source>
</evidence>
<dbReference type="InterPro" id="IPR001452">
    <property type="entry name" value="SH3_domain"/>
</dbReference>
<evidence type="ECO:0000256" key="5">
    <source>
        <dbReference type="ARBA" id="ARBA00018978"/>
    </source>
</evidence>
<comment type="function">
    <text evidence="1">Component of the ESCRT-0 complex which is the sorting receptor for ubiquitinated cargo proteins at the multivesicular body (MVB).</text>
</comment>
<evidence type="ECO:0000256" key="10">
    <source>
        <dbReference type="ARBA" id="ARBA00023136"/>
    </source>
</evidence>
<feature type="compositionally biased region" description="Basic and acidic residues" evidence="12">
    <location>
        <begin position="164"/>
        <end position="180"/>
    </location>
</feature>
<dbReference type="GO" id="GO:0033565">
    <property type="term" value="C:ESCRT-0 complex"/>
    <property type="evidence" value="ECO:0007669"/>
    <property type="project" value="TreeGrafter"/>
</dbReference>